<dbReference type="InterPro" id="IPR004640">
    <property type="entry name" value="HscB"/>
</dbReference>
<dbReference type="HAMAP" id="MF_00682">
    <property type="entry name" value="HscB"/>
    <property type="match status" value="1"/>
</dbReference>
<evidence type="ECO:0000256" key="1">
    <source>
        <dbReference type="ARBA" id="ARBA00010476"/>
    </source>
</evidence>
<dbReference type="CDD" id="cd06257">
    <property type="entry name" value="DnaJ"/>
    <property type="match status" value="1"/>
</dbReference>
<evidence type="ECO:0000313" key="6">
    <source>
        <dbReference type="EMBL" id="GAA4896765.1"/>
    </source>
</evidence>
<keyword evidence="2 4" id="KW-0143">Chaperone</keyword>
<comment type="similarity">
    <text evidence="1 4">Belongs to the HscB family.</text>
</comment>
<evidence type="ECO:0000256" key="4">
    <source>
        <dbReference type="HAMAP-Rule" id="MF_00682"/>
    </source>
</evidence>
<dbReference type="Pfam" id="PF07743">
    <property type="entry name" value="HSCB_C"/>
    <property type="match status" value="1"/>
</dbReference>
<proteinExistence type="inferred from homology"/>
<feature type="domain" description="J" evidence="5">
    <location>
        <begin position="2"/>
        <end position="74"/>
    </location>
</feature>
<dbReference type="SUPFAM" id="SSF47144">
    <property type="entry name" value="HSC20 (HSCB), C-terminal oligomerisation domain"/>
    <property type="match status" value="1"/>
</dbReference>
<dbReference type="InterPro" id="IPR009073">
    <property type="entry name" value="HscB_oligo_C"/>
</dbReference>
<evidence type="ECO:0000259" key="5">
    <source>
        <dbReference type="PROSITE" id="PS50076"/>
    </source>
</evidence>
<dbReference type="EMBL" id="BAABJZ010000097">
    <property type="protein sequence ID" value="GAA4896765.1"/>
    <property type="molecule type" value="Genomic_DNA"/>
</dbReference>
<dbReference type="InterPro" id="IPR036869">
    <property type="entry name" value="J_dom_sf"/>
</dbReference>
<dbReference type="PROSITE" id="PS50076">
    <property type="entry name" value="DNAJ_2"/>
    <property type="match status" value="1"/>
</dbReference>
<protein>
    <recommendedName>
        <fullName evidence="4">Co-chaperone protein HscB homolog</fullName>
    </recommendedName>
</protein>
<name>A0ABP9FBB6_9GAMM</name>
<dbReference type="SUPFAM" id="SSF46565">
    <property type="entry name" value="Chaperone J-domain"/>
    <property type="match status" value="1"/>
</dbReference>
<dbReference type="NCBIfam" id="TIGR00714">
    <property type="entry name" value="hscB"/>
    <property type="match status" value="1"/>
</dbReference>
<dbReference type="PANTHER" id="PTHR14021">
    <property type="entry name" value="IRON-SULFUR CLUSTER CO-CHAPERONE PROTEIN HSCB"/>
    <property type="match status" value="1"/>
</dbReference>
<accession>A0ABP9FBB6</accession>
<sequence>MNYFELFALPQGFELDGTVLASRYRELQRAVHPDKFASGSDRDRLMAMHKAAEVNDAFQTLKSPLTRAEYLLRLHGIELRGETTTVKDPLFLMQQMEWREALEALADAADPMMAAEALEREFRQLKRQMTGDLKTRLDQQLWADAAEQLRKLKFVEKLEQELALLEEQWEL</sequence>
<dbReference type="RefSeq" id="WP_345336519.1">
    <property type="nucleotide sequence ID" value="NZ_BAABJZ010000097.1"/>
</dbReference>
<reference evidence="7" key="1">
    <citation type="journal article" date="2019" name="Int. J. Syst. Evol. Microbiol.">
        <title>The Global Catalogue of Microorganisms (GCM) 10K type strain sequencing project: providing services to taxonomists for standard genome sequencing and annotation.</title>
        <authorList>
            <consortium name="The Broad Institute Genomics Platform"/>
            <consortium name="The Broad Institute Genome Sequencing Center for Infectious Disease"/>
            <person name="Wu L."/>
            <person name="Ma J."/>
        </authorList>
    </citation>
    <scope>NUCLEOTIDE SEQUENCE [LARGE SCALE GENOMIC DNA]</scope>
    <source>
        <strain evidence="7">JCM 18401</strain>
    </source>
</reference>
<evidence type="ECO:0000256" key="3">
    <source>
        <dbReference type="ARBA" id="ARBA00025596"/>
    </source>
</evidence>
<dbReference type="PANTHER" id="PTHR14021:SF15">
    <property type="entry name" value="IRON-SULFUR CLUSTER CO-CHAPERONE PROTEIN HSCB"/>
    <property type="match status" value="1"/>
</dbReference>
<dbReference type="Gene3D" id="1.10.287.110">
    <property type="entry name" value="DnaJ domain"/>
    <property type="match status" value="1"/>
</dbReference>
<evidence type="ECO:0000256" key="2">
    <source>
        <dbReference type="ARBA" id="ARBA00023186"/>
    </source>
</evidence>
<keyword evidence="7" id="KW-1185">Reference proteome</keyword>
<dbReference type="InterPro" id="IPR001623">
    <property type="entry name" value="DnaJ_domain"/>
</dbReference>
<comment type="subunit">
    <text evidence="4">Interacts with HscA and stimulates its ATPase activity.</text>
</comment>
<dbReference type="InterPro" id="IPR036386">
    <property type="entry name" value="HscB_C_sf"/>
</dbReference>
<comment type="caution">
    <text evidence="6">The sequence shown here is derived from an EMBL/GenBank/DDBJ whole genome shotgun (WGS) entry which is preliminary data.</text>
</comment>
<gene>
    <name evidence="4 6" type="primary">hscB</name>
    <name evidence="6" type="ORF">GCM10023333_32590</name>
</gene>
<organism evidence="6 7">
    <name type="scientific">Ferrimonas pelagia</name>
    <dbReference type="NCBI Taxonomy" id="1177826"/>
    <lineage>
        <taxon>Bacteria</taxon>
        <taxon>Pseudomonadati</taxon>
        <taxon>Pseudomonadota</taxon>
        <taxon>Gammaproteobacteria</taxon>
        <taxon>Alteromonadales</taxon>
        <taxon>Ferrimonadaceae</taxon>
        <taxon>Ferrimonas</taxon>
    </lineage>
</organism>
<dbReference type="Proteomes" id="UP001499988">
    <property type="component" value="Unassembled WGS sequence"/>
</dbReference>
<evidence type="ECO:0000313" key="7">
    <source>
        <dbReference type="Proteomes" id="UP001499988"/>
    </source>
</evidence>
<dbReference type="NCBIfam" id="NF003449">
    <property type="entry name" value="PRK05014.1"/>
    <property type="match status" value="1"/>
</dbReference>
<comment type="function">
    <text evidence="3 4">Co-chaperone involved in the maturation of iron-sulfur cluster-containing proteins. Seems to help targeting proteins to be folded toward HscA.</text>
</comment>
<dbReference type="Gene3D" id="1.20.1280.20">
    <property type="entry name" value="HscB, C-terminal domain"/>
    <property type="match status" value="1"/>
</dbReference>
<dbReference type="SMART" id="SM00271">
    <property type="entry name" value="DnaJ"/>
    <property type="match status" value="1"/>
</dbReference>